<keyword evidence="1" id="KW-0808">Transferase</keyword>
<dbReference type="Gene3D" id="3.40.50.150">
    <property type="entry name" value="Vaccinia Virus protein VP39"/>
    <property type="match status" value="1"/>
</dbReference>
<dbReference type="CDD" id="cd02440">
    <property type="entry name" value="AdoMet_MTases"/>
    <property type="match status" value="1"/>
</dbReference>
<dbReference type="GO" id="GO:0016740">
    <property type="term" value="F:transferase activity"/>
    <property type="evidence" value="ECO:0007669"/>
    <property type="project" value="UniProtKB-KW"/>
</dbReference>
<evidence type="ECO:0000313" key="4">
    <source>
        <dbReference type="Proteomes" id="UP000051373"/>
    </source>
</evidence>
<feature type="domain" description="Methyltransferase" evidence="2">
    <location>
        <begin position="49"/>
        <end position="144"/>
    </location>
</feature>
<dbReference type="PANTHER" id="PTHR43861:SF3">
    <property type="entry name" value="PUTATIVE (AFU_ORTHOLOGUE AFUA_2G14390)-RELATED"/>
    <property type="match status" value="1"/>
</dbReference>
<gene>
    <name evidence="3" type="ORF">AMJ83_08850</name>
</gene>
<dbReference type="SUPFAM" id="SSF53335">
    <property type="entry name" value="S-adenosyl-L-methionine-dependent methyltransferases"/>
    <property type="match status" value="1"/>
</dbReference>
<dbReference type="AlphaFoldDB" id="A0A0S8FSP6"/>
<dbReference type="Proteomes" id="UP000051373">
    <property type="component" value="Unassembled WGS sequence"/>
</dbReference>
<accession>A0A0S8FSP6</accession>
<dbReference type="PANTHER" id="PTHR43861">
    <property type="entry name" value="TRANS-ACONITATE 2-METHYLTRANSFERASE-RELATED"/>
    <property type="match status" value="1"/>
</dbReference>
<dbReference type="Gene3D" id="2.20.25.110">
    <property type="entry name" value="S-adenosyl-L-methionine-dependent methyltransferases"/>
    <property type="match status" value="1"/>
</dbReference>
<protein>
    <recommendedName>
        <fullName evidence="2">Methyltransferase domain-containing protein</fullName>
    </recommendedName>
</protein>
<evidence type="ECO:0000259" key="2">
    <source>
        <dbReference type="Pfam" id="PF13649"/>
    </source>
</evidence>
<dbReference type="Pfam" id="PF13649">
    <property type="entry name" value="Methyltransf_25"/>
    <property type="match status" value="1"/>
</dbReference>
<reference evidence="3 4" key="1">
    <citation type="journal article" date="2015" name="Microbiome">
        <title>Genomic resolution of linkages in carbon, nitrogen, and sulfur cycling among widespread estuary sediment bacteria.</title>
        <authorList>
            <person name="Baker B.J."/>
            <person name="Lazar C.S."/>
            <person name="Teske A.P."/>
            <person name="Dick G.J."/>
        </authorList>
    </citation>
    <scope>NUCLEOTIDE SEQUENCE [LARGE SCALE GENOMIC DNA]</scope>
    <source>
        <strain evidence="3">SM23_42</strain>
    </source>
</reference>
<dbReference type="EMBL" id="LJUJ01000021">
    <property type="protein sequence ID" value="KPK62980.1"/>
    <property type="molecule type" value="Genomic_DNA"/>
</dbReference>
<organism evidence="3 4">
    <name type="scientific">candidate division WOR_3 bacterium SM23_42</name>
    <dbReference type="NCBI Taxonomy" id="1703779"/>
    <lineage>
        <taxon>Bacteria</taxon>
        <taxon>Bacteria division WOR-3</taxon>
    </lineage>
</organism>
<sequence length="260" mass="30566">MKHWTEKFFVKNPELWLHFLDRGWKRNKFTVSAITKILKKHGITKGRFLEVACGNGRICIPMAKKGFRVTGIDISTQYIDDAKRRAIKNHVKADFICGDMRRLSQITRGKYDVVLSVWTSIGYYDKRTDEKLFRSVAGLMKKKGLFLVLNTMSQEYLVGHYCTSLYNETDRFVVLHKGNRFDRFHSKNKETWVFYEKDGKNLTYVDEFEMRLRIYSLAEIVEMAERAGLEYVQSYDNVRTLTPARPDSVINIVFKKNRTT</sequence>
<name>A0A0S8FSP6_UNCW3</name>
<evidence type="ECO:0000256" key="1">
    <source>
        <dbReference type="ARBA" id="ARBA00022679"/>
    </source>
</evidence>
<dbReference type="STRING" id="1703779.AMJ83_08850"/>
<dbReference type="InterPro" id="IPR041698">
    <property type="entry name" value="Methyltransf_25"/>
</dbReference>
<comment type="caution">
    <text evidence="3">The sequence shown here is derived from an EMBL/GenBank/DDBJ whole genome shotgun (WGS) entry which is preliminary data.</text>
</comment>
<evidence type="ECO:0000313" key="3">
    <source>
        <dbReference type="EMBL" id="KPK62980.1"/>
    </source>
</evidence>
<proteinExistence type="predicted"/>
<dbReference type="InterPro" id="IPR029063">
    <property type="entry name" value="SAM-dependent_MTases_sf"/>
</dbReference>